<proteinExistence type="predicted"/>
<dbReference type="AlphaFoldDB" id="A0A6J6FTM5"/>
<dbReference type="EMBL" id="CAEZSR010000242">
    <property type="protein sequence ID" value="CAB4592416.1"/>
    <property type="molecule type" value="Genomic_DNA"/>
</dbReference>
<name>A0A6J6FTM5_9ZZZZ</name>
<gene>
    <name evidence="1" type="ORF">UFOPK1493_03814</name>
</gene>
<organism evidence="1">
    <name type="scientific">freshwater metagenome</name>
    <dbReference type="NCBI Taxonomy" id="449393"/>
    <lineage>
        <taxon>unclassified sequences</taxon>
        <taxon>metagenomes</taxon>
        <taxon>ecological metagenomes</taxon>
    </lineage>
</organism>
<accession>A0A6J6FTM5</accession>
<dbReference type="Pfam" id="PF04250">
    <property type="entry name" value="DUF429"/>
    <property type="match status" value="1"/>
</dbReference>
<dbReference type="InterPro" id="IPR007362">
    <property type="entry name" value="DUF429"/>
</dbReference>
<protein>
    <submittedName>
        <fullName evidence="1">Unannotated protein</fullName>
    </submittedName>
</protein>
<reference evidence="1" key="1">
    <citation type="submission" date="2020-05" db="EMBL/GenBank/DDBJ databases">
        <authorList>
            <person name="Chiriac C."/>
            <person name="Salcher M."/>
            <person name="Ghai R."/>
            <person name="Kavagutti S V."/>
        </authorList>
    </citation>
    <scope>NUCLEOTIDE SEQUENCE</scope>
</reference>
<evidence type="ECO:0000313" key="1">
    <source>
        <dbReference type="EMBL" id="CAB4592416.1"/>
    </source>
</evidence>
<sequence>MVAKQSPYKMLGGVVPCPGGWLVLPARLAAVTVIVEEPMVMPTLIDVLEFKPKFEAAAIFAPVGFEDEPNGPFRPCDREARDMVGWPRLAAIKPIPSRAALRAKTREEARELEPWLTNDDFRRMKWIREAEQEFQPFHQRNWFAAHPDLSFYVLNGDKPLTSSPYQAEGVYERMNLIKSKLPGVEDAVTATPPAGAAQVHLLQAAGLLWTARRAAGRAVNRLPADPNWDNSGLRMELVR</sequence>